<protein>
    <recommendedName>
        <fullName evidence="3">Mevalonate kinase</fullName>
    </recommendedName>
</protein>
<comment type="caution">
    <text evidence="1">The sequence shown here is derived from an EMBL/GenBank/DDBJ whole genome shotgun (WGS) entry which is preliminary data.</text>
</comment>
<dbReference type="OrthoDB" id="5652956at2"/>
<name>A0A0W0YJ98_9GAMM</name>
<proteinExistence type="predicted"/>
<evidence type="ECO:0008006" key="3">
    <source>
        <dbReference type="Google" id="ProtNLM"/>
    </source>
</evidence>
<dbReference type="STRING" id="45074.Lsan_2782"/>
<dbReference type="Proteomes" id="UP000054703">
    <property type="component" value="Unassembled WGS sequence"/>
</dbReference>
<dbReference type="InterPro" id="IPR020568">
    <property type="entry name" value="Ribosomal_Su5_D2-typ_SF"/>
</dbReference>
<keyword evidence="2" id="KW-1185">Reference proteome</keyword>
<sequence length="293" mass="32636">MKWLIPAKTFLLGEYAALAGASAILLTTSPCFELILTSESNKPSEIHPKSPAGIWWQQQHLDQGLIWNDPYAKRGGLGASSAQFLASYLASCFLKKKKPNLDDMLNAYYKVSWVGTGLKPSGYDVIAQAQDGCVYVNQQKKMIQSYGWPFQELSFFLIHTGVKLATHHHLQTTALPDQIDHLSALVDEAKLAFEQIDSTKLIATINNYHKKLVDLNLVAEHSLNLINRLKEYAEILAIKGCGALGSDVILIVTANHKVQILESRLKVHNCTILASEKNIYFTNQKLITLSHFC</sequence>
<dbReference type="PATRIC" id="fig|45074.5.peg.2991"/>
<organism evidence="1 2">
    <name type="scientific">Legionella santicrucis</name>
    <dbReference type="NCBI Taxonomy" id="45074"/>
    <lineage>
        <taxon>Bacteria</taxon>
        <taxon>Pseudomonadati</taxon>
        <taxon>Pseudomonadota</taxon>
        <taxon>Gammaproteobacteria</taxon>
        <taxon>Legionellales</taxon>
        <taxon>Legionellaceae</taxon>
        <taxon>Legionella</taxon>
    </lineage>
</organism>
<evidence type="ECO:0000313" key="1">
    <source>
        <dbReference type="EMBL" id="KTD56622.1"/>
    </source>
</evidence>
<dbReference type="RefSeq" id="WP_058514822.1">
    <property type="nucleotide sequence ID" value="NZ_CAAAIH010000009.1"/>
</dbReference>
<dbReference type="SUPFAM" id="SSF54211">
    <property type="entry name" value="Ribosomal protein S5 domain 2-like"/>
    <property type="match status" value="1"/>
</dbReference>
<reference evidence="1 2" key="1">
    <citation type="submission" date="2015-11" db="EMBL/GenBank/DDBJ databases">
        <title>Genomic analysis of 38 Legionella species identifies large and diverse effector repertoires.</title>
        <authorList>
            <person name="Burstein D."/>
            <person name="Amaro F."/>
            <person name="Zusman T."/>
            <person name="Lifshitz Z."/>
            <person name="Cohen O."/>
            <person name="Gilbert J.A."/>
            <person name="Pupko T."/>
            <person name="Shuman H.A."/>
            <person name="Segal G."/>
        </authorList>
    </citation>
    <scope>NUCLEOTIDE SEQUENCE [LARGE SCALE GENOMIC DNA]</scope>
    <source>
        <strain evidence="1 2">SC-63-C7</strain>
    </source>
</reference>
<dbReference type="SUPFAM" id="SSF55060">
    <property type="entry name" value="GHMP Kinase, C-terminal domain"/>
    <property type="match status" value="1"/>
</dbReference>
<gene>
    <name evidence="1" type="ORF">Lsan_2782</name>
</gene>
<dbReference type="EMBL" id="LNYU01000081">
    <property type="protein sequence ID" value="KTD56622.1"/>
    <property type="molecule type" value="Genomic_DNA"/>
</dbReference>
<evidence type="ECO:0000313" key="2">
    <source>
        <dbReference type="Proteomes" id="UP000054703"/>
    </source>
</evidence>
<dbReference type="InterPro" id="IPR036554">
    <property type="entry name" value="GHMP_kinase_C_sf"/>
</dbReference>
<dbReference type="AlphaFoldDB" id="A0A0W0YJ98"/>
<accession>A0A0W0YJ98</accession>